<keyword evidence="4" id="KW-1185">Reference proteome</keyword>
<reference evidence="3 4" key="1">
    <citation type="journal article" date="2019" name="Int. J. Syst. Evol. Microbiol.">
        <title>The Global Catalogue of Microorganisms (GCM) 10K type strain sequencing project: providing services to taxonomists for standard genome sequencing and annotation.</title>
        <authorList>
            <consortium name="The Broad Institute Genomics Platform"/>
            <consortium name="The Broad Institute Genome Sequencing Center for Infectious Disease"/>
            <person name="Wu L."/>
            <person name="Ma J."/>
        </authorList>
    </citation>
    <scope>NUCLEOTIDE SEQUENCE [LARGE SCALE GENOMIC DNA]</scope>
    <source>
        <strain evidence="3 4">GX26</strain>
    </source>
</reference>
<accession>A0ABD5VM23</accession>
<keyword evidence="2" id="KW-0472">Membrane</keyword>
<organism evidence="3 4">
    <name type="scientific">Halorubellus litoreus</name>
    <dbReference type="NCBI Taxonomy" id="755308"/>
    <lineage>
        <taxon>Archaea</taxon>
        <taxon>Methanobacteriati</taxon>
        <taxon>Methanobacteriota</taxon>
        <taxon>Stenosarchaea group</taxon>
        <taxon>Halobacteria</taxon>
        <taxon>Halobacteriales</taxon>
        <taxon>Halorubellaceae</taxon>
        <taxon>Halorubellus</taxon>
    </lineage>
</organism>
<sequence>MPERSDPANRIDDEARPRVADDREDDAPDVPELTRFEQAFLDHPVARDVALFAFLAGFYGGGMSLVLPSSLPVTWPVGMGVAFAVGWLALMEVYARRTGSSMVRSLGADPHAPLLDDRE</sequence>
<name>A0ABD5VM23_9EURY</name>
<feature type="region of interest" description="Disordered" evidence="1">
    <location>
        <begin position="100"/>
        <end position="119"/>
    </location>
</feature>
<evidence type="ECO:0000313" key="3">
    <source>
        <dbReference type="EMBL" id="MFC6955265.1"/>
    </source>
</evidence>
<evidence type="ECO:0000313" key="4">
    <source>
        <dbReference type="Proteomes" id="UP001596395"/>
    </source>
</evidence>
<feature type="compositionally biased region" description="Basic and acidic residues" evidence="1">
    <location>
        <begin position="1"/>
        <end position="21"/>
    </location>
</feature>
<proteinExistence type="predicted"/>
<dbReference type="EMBL" id="JBHSXN010000005">
    <property type="protein sequence ID" value="MFC6955265.1"/>
    <property type="molecule type" value="Genomic_DNA"/>
</dbReference>
<keyword evidence="2" id="KW-0812">Transmembrane</keyword>
<feature type="transmembrane region" description="Helical" evidence="2">
    <location>
        <begin position="49"/>
        <end position="67"/>
    </location>
</feature>
<feature type="transmembrane region" description="Helical" evidence="2">
    <location>
        <begin position="73"/>
        <end position="95"/>
    </location>
</feature>
<evidence type="ECO:0000256" key="2">
    <source>
        <dbReference type="SAM" id="Phobius"/>
    </source>
</evidence>
<dbReference type="AlphaFoldDB" id="A0ABD5VM23"/>
<keyword evidence="2" id="KW-1133">Transmembrane helix</keyword>
<evidence type="ECO:0000256" key="1">
    <source>
        <dbReference type="SAM" id="MobiDB-lite"/>
    </source>
</evidence>
<feature type="region of interest" description="Disordered" evidence="1">
    <location>
        <begin position="1"/>
        <end position="29"/>
    </location>
</feature>
<dbReference type="Proteomes" id="UP001596395">
    <property type="component" value="Unassembled WGS sequence"/>
</dbReference>
<gene>
    <name evidence="3" type="ORF">ACFQGB_20575</name>
</gene>
<protein>
    <submittedName>
        <fullName evidence="3">Uncharacterized protein</fullName>
    </submittedName>
</protein>
<dbReference type="RefSeq" id="WP_336352195.1">
    <property type="nucleotide sequence ID" value="NZ_JAZAQL010000005.1"/>
</dbReference>
<comment type="caution">
    <text evidence="3">The sequence shown here is derived from an EMBL/GenBank/DDBJ whole genome shotgun (WGS) entry which is preliminary data.</text>
</comment>